<proteinExistence type="predicted"/>
<dbReference type="AlphaFoldDB" id="A0A2S9IJI4"/>
<dbReference type="EMBL" id="PVBR01000034">
    <property type="protein sequence ID" value="PRD40690.1"/>
    <property type="molecule type" value="Genomic_DNA"/>
</dbReference>
<dbReference type="Proteomes" id="UP000239434">
    <property type="component" value="Unassembled WGS sequence"/>
</dbReference>
<name>A0A2S9IJI4_9HYPH</name>
<organism evidence="1 2">
    <name type="scientific">Phyllobacterium phragmitis</name>
    <dbReference type="NCBI Taxonomy" id="2670329"/>
    <lineage>
        <taxon>Bacteria</taxon>
        <taxon>Pseudomonadati</taxon>
        <taxon>Pseudomonadota</taxon>
        <taxon>Alphaproteobacteria</taxon>
        <taxon>Hyphomicrobiales</taxon>
        <taxon>Phyllobacteriaceae</taxon>
        <taxon>Phyllobacterium</taxon>
    </lineage>
</organism>
<reference evidence="1 2" key="1">
    <citation type="submission" date="2018-02" db="EMBL/GenBank/DDBJ databases">
        <title>The draft genome of Phyllobacterium sp. 1N-3.</title>
        <authorList>
            <person name="Liu L."/>
            <person name="Li L."/>
            <person name="Zhang X."/>
            <person name="Wang T."/>
            <person name="Liang L."/>
        </authorList>
    </citation>
    <scope>NUCLEOTIDE SEQUENCE [LARGE SCALE GENOMIC DNA]</scope>
    <source>
        <strain evidence="1 2">1N-3</strain>
    </source>
</reference>
<gene>
    <name evidence="1" type="ORF">C5748_25535</name>
</gene>
<evidence type="ECO:0000313" key="2">
    <source>
        <dbReference type="Proteomes" id="UP000239434"/>
    </source>
</evidence>
<comment type="caution">
    <text evidence="1">The sequence shown here is derived from an EMBL/GenBank/DDBJ whole genome shotgun (WGS) entry which is preliminary data.</text>
</comment>
<sequence>MCTNWPSNRIVRSYATSSRDDLEFEQRKCLTYAYARPSSERKIRLGGVAPVEPEFVWRFPLAKMEATLSS</sequence>
<protein>
    <submittedName>
        <fullName evidence="1">Uncharacterized protein</fullName>
    </submittedName>
</protein>
<accession>A0A2S9IJI4</accession>
<evidence type="ECO:0000313" key="1">
    <source>
        <dbReference type="EMBL" id="PRD40690.1"/>
    </source>
</evidence>
<keyword evidence="2" id="KW-1185">Reference proteome</keyword>